<feature type="compositionally biased region" description="Low complexity" evidence="5">
    <location>
        <begin position="24"/>
        <end position="38"/>
    </location>
</feature>
<evidence type="ECO:0000313" key="9">
    <source>
        <dbReference type="Proteomes" id="UP000886886"/>
    </source>
</evidence>
<dbReference type="Gene3D" id="3.40.190.10">
    <property type="entry name" value="Periplasmic binding protein-like II"/>
    <property type="match status" value="3"/>
</dbReference>
<sequence length="286" mass="30818">MKKKIVAVMMAAMMAALPVSAMASESETSAETEAASEAAETEAASEEETEAAEKVDLTGMKIGVQLGTTGDLSVTEEYGDDAVERYNKGFEAVQALLQGKIDAVVIDELPAEEFVASTEGLKILDGAYSQEDYAICFAKDNQELTDKVNEAIAEIREEGTFEQIANSYVGDNAGENYYESPEDIDRSNGELVMATNAEFPPYEYYEGDEIVGLDVDFAQAIADKLGMELTIEDMAFDSIIAAVTSGKADMGVAGMTVTEDRATQVNFSDTYYTSKQVIIMKDDAAE</sequence>
<dbReference type="GO" id="GO:0030313">
    <property type="term" value="C:cell envelope"/>
    <property type="evidence" value="ECO:0007669"/>
    <property type="project" value="UniProtKB-SubCell"/>
</dbReference>
<evidence type="ECO:0000313" key="8">
    <source>
        <dbReference type="EMBL" id="HIQ96259.1"/>
    </source>
</evidence>
<feature type="chain" id="PRO_5039703808" evidence="6">
    <location>
        <begin position="24"/>
        <end position="286"/>
    </location>
</feature>
<feature type="domain" description="Solute-binding protein family 3/N-terminal" evidence="7">
    <location>
        <begin position="3"/>
        <end position="172"/>
    </location>
</feature>
<feature type="signal peptide" evidence="6">
    <location>
        <begin position="1"/>
        <end position="23"/>
    </location>
</feature>
<evidence type="ECO:0000256" key="1">
    <source>
        <dbReference type="ARBA" id="ARBA00004196"/>
    </source>
</evidence>
<comment type="subcellular location">
    <subcellularLocation>
        <location evidence="1">Cell envelope</location>
    </subcellularLocation>
</comment>
<protein>
    <submittedName>
        <fullName evidence="8">Transporter substrate-binding domain-containing protein</fullName>
    </submittedName>
</protein>
<dbReference type="InterPro" id="IPR018313">
    <property type="entry name" value="SBP_3_CS"/>
</dbReference>
<accession>A0A9D1D1Y8</accession>
<feature type="compositionally biased region" description="Acidic residues" evidence="5">
    <location>
        <begin position="39"/>
        <end position="50"/>
    </location>
</feature>
<dbReference type="SUPFAM" id="SSF53850">
    <property type="entry name" value="Periplasmic binding protein-like II"/>
    <property type="match status" value="2"/>
</dbReference>
<dbReference type="Pfam" id="PF00497">
    <property type="entry name" value="SBP_bac_3"/>
    <property type="match status" value="2"/>
</dbReference>
<dbReference type="AlphaFoldDB" id="A0A9D1D1Y8"/>
<dbReference type="PANTHER" id="PTHR35936:SF17">
    <property type="entry name" value="ARGININE-BINDING EXTRACELLULAR PROTEIN ARTP"/>
    <property type="match status" value="1"/>
</dbReference>
<dbReference type="EMBL" id="DVFT01000099">
    <property type="protein sequence ID" value="HIQ96259.1"/>
    <property type="molecule type" value="Genomic_DNA"/>
</dbReference>
<evidence type="ECO:0000256" key="5">
    <source>
        <dbReference type="SAM" id="MobiDB-lite"/>
    </source>
</evidence>
<name>A0A9D1D1Y8_9FIRM</name>
<evidence type="ECO:0000256" key="3">
    <source>
        <dbReference type="ARBA" id="ARBA00022729"/>
    </source>
</evidence>
<dbReference type="InterPro" id="IPR001638">
    <property type="entry name" value="Solute-binding_3/MltF_N"/>
</dbReference>
<dbReference type="Proteomes" id="UP000886886">
    <property type="component" value="Unassembled WGS sequence"/>
</dbReference>
<proteinExistence type="inferred from homology"/>
<organism evidence="8 9">
    <name type="scientific">Candidatus Limivivens merdigallinarum</name>
    <dbReference type="NCBI Taxonomy" id="2840859"/>
    <lineage>
        <taxon>Bacteria</taxon>
        <taxon>Bacillati</taxon>
        <taxon>Bacillota</taxon>
        <taxon>Clostridia</taxon>
        <taxon>Lachnospirales</taxon>
        <taxon>Lachnospiraceae</taxon>
        <taxon>Lachnospiraceae incertae sedis</taxon>
        <taxon>Candidatus Limivivens</taxon>
    </lineage>
</organism>
<reference evidence="8" key="1">
    <citation type="submission" date="2020-10" db="EMBL/GenBank/DDBJ databases">
        <authorList>
            <person name="Gilroy R."/>
        </authorList>
    </citation>
    <scope>NUCLEOTIDE SEQUENCE</scope>
    <source>
        <strain evidence="8">ChiSjej3B21-11622</strain>
    </source>
</reference>
<dbReference type="SMART" id="SM00062">
    <property type="entry name" value="PBPb"/>
    <property type="match status" value="1"/>
</dbReference>
<gene>
    <name evidence="8" type="ORF">IAB26_06825</name>
</gene>
<reference evidence="8" key="2">
    <citation type="journal article" date="2021" name="PeerJ">
        <title>Extensive microbial diversity within the chicken gut microbiome revealed by metagenomics and culture.</title>
        <authorList>
            <person name="Gilroy R."/>
            <person name="Ravi A."/>
            <person name="Getino M."/>
            <person name="Pursley I."/>
            <person name="Horton D.L."/>
            <person name="Alikhan N.F."/>
            <person name="Baker D."/>
            <person name="Gharbi K."/>
            <person name="Hall N."/>
            <person name="Watson M."/>
            <person name="Adriaenssens E.M."/>
            <person name="Foster-Nyarko E."/>
            <person name="Jarju S."/>
            <person name="Secka A."/>
            <person name="Antonio M."/>
            <person name="Oren A."/>
            <person name="Chaudhuri R.R."/>
            <person name="La Ragione R."/>
            <person name="Hildebrand F."/>
            <person name="Pallen M.J."/>
        </authorList>
    </citation>
    <scope>NUCLEOTIDE SEQUENCE</scope>
    <source>
        <strain evidence="8">ChiSjej3B21-11622</strain>
    </source>
</reference>
<keyword evidence="3 6" id="KW-0732">Signal</keyword>
<dbReference type="PANTHER" id="PTHR35936">
    <property type="entry name" value="MEMBRANE-BOUND LYTIC MUREIN TRANSGLYCOSYLASE F"/>
    <property type="match status" value="1"/>
</dbReference>
<dbReference type="PROSITE" id="PS01039">
    <property type="entry name" value="SBP_BACTERIAL_3"/>
    <property type="match status" value="1"/>
</dbReference>
<evidence type="ECO:0000256" key="6">
    <source>
        <dbReference type="SAM" id="SignalP"/>
    </source>
</evidence>
<comment type="caution">
    <text evidence="8">The sequence shown here is derived from an EMBL/GenBank/DDBJ whole genome shotgun (WGS) entry which is preliminary data.</text>
</comment>
<feature type="region of interest" description="Disordered" evidence="5">
    <location>
        <begin position="24"/>
        <end position="53"/>
    </location>
</feature>
<evidence type="ECO:0000256" key="2">
    <source>
        <dbReference type="ARBA" id="ARBA00010333"/>
    </source>
</evidence>
<comment type="similarity">
    <text evidence="2 4">Belongs to the bacterial solute-binding protein 3 family.</text>
</comment>
<evidence type="ECO:0000256" key="4">
    <source>
        <dbReference type="RuleBase" id="RU003744"/>
    </source>
</evidence>
<evidence type="ECO:0000259" key="7">
    <source>
        <dbReference type="SMART" id="SM00062"/>
    </source>
</evidence>